<gene>
    <name evidence="2" type="ORF">Tci_678866</name>
</gene>
<proteinExistence type="predicted"/>
<evidence type="ECO:0000256" key="1">
    <source>
        <dbReference type="SAM" id="MobiDB-lite"/>
    </source>
</evidence>
<reference evidence="2" key="1">
    <citation type="journal article" date="2019" name="Sci. Rep.">
        <title>Draft genome of Tanacetum cinerariifolium, the natural source of mosquito coil.</title>
        <authorList>
            <person name="Yamashiro T."/>
            <person name="Shiraishi A."/>
            <person name="Satake H."/>
            <person name="Nakayama K."/>
        </authorList>
    </citation>
    <scope>NUCLEOTIDE SEQUENCE</scope>
</reference>
<dbReference type="EMBL" id="BKCJ010545309">
    <property type="protein sequence ID" value="GFB06895.1"/>
    <property type="molecule type" value="Genomic_DNA"/>
</dbReference>
<organism evidence="2">
    <name type="scientific">Tanacetum cinerariifolium</name>
    <name type="common">Dalmatian daisy</name>
    <name type="synonym">Chrysanthemum cinerariifolium</name>
    <dbReference type="NCBI Taxonomy" id="118510"/>
    <lineage>
        <taxon>Eukaryota</taxon>
        <taxon>Viridiplantae</taxon>
        <taxon>Streptophyta</taxon>
        <taxon>Embryophyta</taxon>
        <taxon>Tracheophyta</taxon>
        <taxon>Spermatophyta</taxon>
        <taxon>Magnoliopsida</taxon>
        <taxon>eudicotyledons</taxon>
        <taxon>Gunneridae</taxon>
        <taxon>Pentapetalae</taxon>
        <taxon>asterids</taxon>
        <taxon>campanulids</taxon>
        <taxon>Asterales</taxon>
        <taxon>Asteraceae</taxon>
        <taxon>Asteroideae</taxon>
        <taxon>Anthemideae</taxon>
        <taxon>Anthemidinae</taxon>
        <taxon>Tanacetum</taxon>
    </lineage>
</organism>
<evidence type="ECO:0000313" key="2">
    <source>
        <dbReference type="EMBL" id="GFB06895.1"/>
    </source>
</evidence>
<comment type="caution">
    <text evidence="2">The sequence shown here is derived from an EMBL/GenBank/DDBJ whole genome shotgun (WGS) entry which is preliminary data.</text>
</comment>
<protein>
    <submittedName>
        <fullName evidence="2">Uncharacterized protein</fullName>
    </submittedName>
</protein>
<accession>A0A699KQW0</accession>
<feature type="compositionally biased region" description="Acidic residues" evidence="1">
    <location>
        <begin position="30"/>
        <end position="43"/>
    </location>
</feature>
<feature type="region of interest" description="Disordered" evidence="1">
    <location>
        <begin position="1"/>
        <end position="67"/>
    </location>
</feature>
<feature type="compositionally biased region" description="Acidic residues" evidence="1">
    <location>
        <begin position="14"/>
        <end position="23"/>
    </location>
</feature>
<sequence length="115" mass="13069">MVEGVIVEVVRDDDKDDEDEGGDDEHKFDEDESDEETRDDESFDPIPQTLKNIKDEGNGEEDLGLNIGEDKRHIEEEEEDELYKDVNINQGRGLQASLEVEDSYVTLTLINPDGQ</sequence>
<name>A0A699KQW0_TANCI</name>
<dbReference type="AlphaFoldDB" id="A0A699KQW0"/>